<gene>
    <name evidence="1" type="ORF">LCGC14_1126920</name>
</gene>
<protein>
    <submittedName>
        <fullName evidence="1">Uncharacterized protein</fullName>
    </submittedName>
</protein>
<comment type="caution">
    <text evidence="1">The sequence shown here is derived from an EMBL/GenBank/DDBJ whole genome shotgun (WGS) entry which is preliminary data.</text>
</comment>
<dbReference type="EMBL" id="LAZR01005252">
    <property type="protein sequence ID" value="KKN01524.1"/>
    <property type="molecule type" value="Genomic_DNA"/>
</dbReference>
<name>A0A0F9M725_9ZZZZ</name>
<organism evidence="1">
    <name type="scientific">marine sediment metagenome</name>
    <dbReference type="NCBI Taxonomy" id="412755"/>
    <lineage>
        <taxon>unclassified sequences</taxon>
        <taxon>metagenomes</taxon>
        <taxon>ecological metagenomes</taxon>
    </lineage>
</organism>
<sequence length="144" mass="16508">MKRFILILFLFLIPGIVNAQLGNRYFHADTLNATTAERDCTWTDVWQVVVIYADTVDLWVKIGAPDVGNWASRNWILLEEGNNLSIGPSPNLKKLAWKTDSGTGVVYVLGYKKAVQSYSMIWRNDYEKAMYNRYLVPVFNPITE</sequence>
<reference evidence="1" key="1">
    <citation type="journal article" date="2015" name="Nature">
        <title>Complex archaea that bridge the gap between prokaryotes and eukaryotes.</title>
        <authorList>
            <person name="Spang A."/>
            <person name="Saw J.H."/>
            <person name="Jorgensen S.L."/>
            <person name="Zaremba-Niedzwiedzka K."/>
            <person name="Martijn J."/>
            <person name="Lind A.E."/>
            <person name="van Eijk R."/>
            <person name="Schleper C."/>
            <person name="Guy L."/>
            <person name="Ettema T.J."/>
        </authorList>
    </citation>
    <scope>NUCLEOTIDE SEQUENCE</scope>
</reference>
<accession>A0A0F9M725</accession>
<proteinExistence type="predicted"/>
<evidence type="ECO:0000313" key="1">
    <source>
        <dbReference type="EMBL" id="KKN01524.1"/>
    </source>
</evidence>
<dbReference type="AlphaFoldDB" id="A0A0F9M725"/>